<evidence type="ECO:0000256" key="2">
    <source>
        <dbReference type="SAM" id="SignalP"/>
    </source>
</evidence>
<evidence type="ECO:0000313" key="3">
    <source>
        <dbReference type="EMBL" id="TCN72051.1"/>
    </source>
</evidence>
<comment type="caution">
    <text evidence="3">The sequence shown here is derived from an EMBL/GenBank/DDBJ whole genome shotgun (WGS) entry which is preliminary data.</text>
</comment>
<feature type="signal peptide" evidence="2">
    <location>
        <begin position="1"/>
        <end position="22"/>
    </location>
</feature>
<evidence type="ECO:0000256" key="1">
    <source>
        <dbReference type="SAM" id="MobiDB-lite"/>
    </source>
</evidence>
<organism evidence="3 4">
    <name type="scientific">Acetobacteroides hydrogenigenes</name>
    <dbReference type="NCBI Taxonomy" id="979970"/>
    <lineage>
        <taxon>Bacteria</taxon>
        <taxon>Pseudomonadati</taxon>
        <taxon>Bacteroidota</taxon>
        <taxon>Bacteroidia</taxon>
        <taxon>Bacteroidales</taxon>
        <taxon>Rikenellaceae</taxon>
        <taxon>Acetobacteroides</taxon>
    </lineage>
</organism>
<feature type="region of interest" description="Disordered" evidence="1">
    <location>
        <begin position="106"/>
        <end position="133"/>
    </location>
</feature>
<dbReference type="OrthoDB" id="5569165at2"/>
<sequence length="133" mass="15140">MKKLAGILLVCLAVMLSAGAFAQTDTTGQKAKLTPQQRAEKLTQGMSRQLLLSPEQVEQVKAINLKYAEKNEQLKRNMAKLKSNNEAKDAELKAVLNPAQYEKYQKMEKRAKQKVRERARERRAQRDTTLSTH</sequence>
<evidence type="ECO:0008006" key="5">
    <source>
        <dbReference type="Google" id="ProtNLM"/>
    </source>
</evidence>
<dbReference type="EMBL" id="SLWB01000002">
    <property type="protein sequence ID" value="TCN72051.1"/>
    <property type="molecule type" value="Genomic_DNA"/>
</dbReference>
<reference evidence="3 4" key="1">
    <citation type="submission" date="2019-03" db="EMBL/GenBank/DDBJ databases">
        <title>Genomic Encyclopedia of Archaeal and Bacterial Type Strains, Phase II (KMG-II): from individual species to whole genera.</title>
        <authorList>
            <person name="Goeker M."/>
        </authorList>
    </citation>
    <scope>NUCLEOTIDE SEQUENCE [LARGE SCALE GENOMIC DNA]</scope>
    <source>
        <strain evidence="3 4">RL-C</strain>
    </source>
</reference>
<evidence type="ECO:0000313" key="4">
    <source>
        <dbReference type="Proteomes" id="UP000294830"/>
    </source>
</evidence>
<name>A0A4R2ESY0_9BACT</name>
<feature type="compositionally biased region" description="Basic and acidic residues" evidence="1">
    <location>
        <begin position="106"/>
        <end position="126"/>
    </location>
</feature>
<keyword evidence="4" id="KW-1185">Reference proteome</keyword>
<proteinExistence type="predicted"/>
<feature type="chain" id="PRO_5020625907" description="Spy/CpxP family protein refolding chaperone" evidence="2">
    <location>
        <begin position="23"/>
        <end position="133"/>
    </location>
</feature>
<accession>A0A4R2ESY0</accession>
<dbReference type="AlphaFoldDB" id="A0A4R2ESY0"/>
<gene>
    <name evidence="3" type="ORF">CLV25_1029</name>
</gene>
<protein>
    <recommendedName>
        <fullName evidence="5">Spy/CpxP family protein refolding chaperone</fullName>
    </recommendedName>
</protein>
<keyword evidence="2" id="KW-0732">Signal</keyword>
<dbReference type="RefSeq" id="WP_131838121.1">
    <property type="nucleotide sequence ID" value="NZ_SLWB01000002.1"/>
</dbReference>
<dbReference type="Proteomes" id="UP000294830">
    <property type="component" value="Unassembled WGS sequence"/>
</dbReference>